<organism evidence="13 14">
    <name type="scientific">Candidatus Spyradenecus faecavium</name>
    <dbReference type="NCBI Taxonomy" id="2840947"/>
    <lineage>
        <taxon>Bacteria</taxon>
        <taxon>Pseudomonadati</taxon>
        <taxon>Lentisphaerota</taxon>
        <taxon>Lentisphaeria</taxon>
        <taxon>Lentisphaerales</taxon>
        <taxon>Lentisphaeraceae</taxon>
        <taxon>Lentisphaeraceae incertae sedis</taxon>
        <taxon>Candidatus Spyradenecus</taxon>
    </lineage>
</organism>
<dbReference type="GO" id="GO:0051301">
    <property type="term" value="P:cell division"/>
    <property type="evidence" value="ECO:0007669"/>
    <property type="project" value="UniProtKB-KW"/>
</dbReference>
<dbReference type="GO" id="GO:0005886">
    <property type="term" value="C:plasma membrane"/>
    <property type="evidence" value="ECO:0007669"/>
    <property type="project" value="UniProtKB-SubCell"/>
</dbReference>
<feature type="domain" description="Glycosyl transferase family 28 C-terminal" evidence="12">
    <location>
        <begin position="183"/>
        <end position="344"/>
    </location>
</feature>
<evidence type="ECO:0000313" key="14">
    <source>
        <dbReference type="Proteomes" id="UP000886845"/>
    </source>
</evidence>
<evidence type="ECO:0000256" key="7">
    <source>
        <dbReference type="ARBA" id="ARBA00023136"/>
    </source>
</evidence>
<feature type="binding site" evidence="10">
    <location>
        <position position="244"/>
    </location>
    <ligand>
        <name>UDP-N-acetyl-alpha-D-glucosamine</name>
        <dbReference type="ChEBI" id="CHEBI:57705"/>
    </ligand>
</feature>
<dbReference type="PANTHER" id="PTHR21015:SF22">
    <property type="entry name" value="GLYCOSYLTRANSFERASE"/>
    <property type="match status" value="1"/>
</dbReference>
<dbReference type="AlphaFoldDB" id="A0A9D1NM14"/>
<dbReference type="CDD" id="cd03785">
    <property type="entry name" value="GT28_MurG"/>
    <property type="match status" value="1"/>
</dbReference>
<reference evidence="13" key="2">
    <citation type="journal article" date="2021" name="PeerJ">
        <title>Extensive microbial diversity within the chicken gut microbiome revealed by metagenomics and culture.</title>
        <authorList>
            <person name="Gilroy R."/>
            <person name="Ravi A."/>
            <person name="Getino M."/>
            <person name="Pursley I."/>
            <person name="Horton D.L."/>
            <person name="Alikhan N.F."/>
            <person name="Baker D."/>
            <person name="Gharbi K."/>
            <person name="Hall N."/>
            <person name="Watson M."/>
            <person name="Adriaenssens E.M."/>
            <person name="Foster-Nyarko E."/>
            <person name="Jarju S."/>
            <person name="Secka A."/>
            <person name="Antonio M."/>
            <person name="Oren A."/>
            <person name="Chaudhuri R.R."/>
            <person name="La Ragione R."/>
            <person name="Hildebrand F."/>
            <person name="Pallen M.J."/>
        </authorList>
    </citation>
    <scope>NUCLEOTIDE SEQUENCE</scope>
    <source>
        <strain evidence="13">35461</strain>
    </source>
</reference>
<evidence type="ECO:0000256" key="5">
    <source>
        <dbReference type="ARBA" id="ARBA00022960"/>
    </source>
</evidence>
<gene>
    <name evidence="10" type="primary">murG</name>
    <name evidence="13" type="ORF">IAC79_00665</name>
</gene>
<evidence type="ECO:0000259" key="11">
    <source>
        <dbReference type="Pfam" id="PF03033"/>
    </source>
</evidence>
<keyword evidence="5 10" id="KW-0133">Cell shape</keyword>
<protein>
    <recommendedName>
        <fullName evidence="10">UDP-N-acetylglucosamine--N-acetylmuramyl-(pentapeptide) pyrophosphoryl-undecaprenol N-acetylglucosamine transferase</fullName>
        <ecNumber evidence="10">2.4.1.227</ecNumber>
    </recommendedName>
    <alternativeName>
        <fullName evidence="10">Undecaprenyl-PP-MurNAc-pentapeptide-UDPGlcNAc GlcNAc transferase</fullName>
    </alternativeName>
</protein>
<feature type="domain" description="Glycosyltransferase family 28 N-terminal" evidence="11">
    <location>
        <begin position="7"/>
        <end position="132"/>
    </location>
</feature>
<dbReference type="GO" id="GO:0009252">
    <property type="term" value="P:peptidoglycan biosynthetic process"/>
    <property type="evidence" value="ECO:0007669"/>
    <property type="project" value="UniProtKB-UniRule"/>
</dbReference>
<dbReference type="Pfam" id="PF03033">
    <property type="entry name" value="Glyco_transf_28"/>
    <property type="match status" value="1"/>
</dbReference>
<keyword evidence="8 10" id="KW-0131">Cell cycle</keyword>
<comment type="caution">
    <text evidence="13">The sequence shown here is derived from an EMBL/GenBank/DDBJ whole genome shotgun (WGS) entry which is preliminary data.</text>
</comment>
<comment type="function">
    <text evidence="10">Cell wall formation. Catalyzes the transfer of a GlcNAc subunit on undecaprenyl-pyrophosphoryl-MurNAc-pentapeptide (lipid intermediate I) to form undecaprenyl-pyrophosphoryl-MurNAc-(pentapeptide)GlcNAc (lipid intermediate II).</text>
</comment>
<evidence type="ECO:0000256" key="4">
    <source>
        <dbReference type="ARBA" id="ARBA00022679"/>
    </source>
</evidence>
<dbReference type="PANTHER" id="PTHR21015">
    <property type="entry name" value="UDP-N-ACETYLGLUCOSAMINE--N-ACETYLMURAMYL-(PENTAPEPTIDE) PYROPHOSPHORYL-UNDECAPRENOL N-ACETYLGLUCOSAMINE TRANSFERASE 1"/>
    <property type="match status" value="1"/>
</dbReference>
<evidence type="ECO:0000313" key="13">
    <source>
        <dbReference type="EMBL" id="HIV08613.1"/>
    </source>
</evidence>
<dbReference type="Pfam" id="PF04101">
    <property type="entry name" value="Glyco_tran_28_C"/>
    <property type="match status" value="1"/>
</dbReference>
<keyword evidence="3 10" id="KW-0328">Glycosyltransferase</keyword>
<keyword evidence="7 10" id="KW-0472">Membrane</keyword>
<feature type="binding site" evidence="10">
    <location>
        <position position="117"/>
    </location>
    <ligand>
        <name>UDP-N-acetyl-alpha-D-glucosamine</name>
        <dbReference type="ChEBI" id="CHEBI:57705"/>
    </ligand>
</feature>
<keyword evidence="6 10" id="KW-0573">Peptidoglycan synthesis</keyword>
<evidence type="ECO:0000256" key="2">
    <source>
        <dbReference type="ARBA" id="ARBA00022618"/>
    </source>
</evidence>
<dbReference type="SUPFAM" id="SSF53756">
    <property type="entry name" value="UDP-Glycosyltransferase/glycogen phosphorylase"/>
    <property type="match status" value="1"/>
</dbReference>
<reference evidence="13" key="1">
    <citation type="submission" date="2020-10" db="EMBL/GenBank/DDBJ databases">
        <authorList>
            <person name="Gilroy R."/>
        </authorList>
    </citation>
    <scope>NUCLEOTIDE SEQUENCE</scope>
    <source>
        <strain evidence="13">35461</strain>
    </source>
</reference>
<evidence type="ECO:0000256" key="1">
    <source>
        <dbReference type="ARBA" id="ARBA00022475"/>
    </source>
</evidence>
<feature type="binding site" evidence="10">
    <location>
        <position position="160"/>
    </location>
    <ligand>
        <name>UDP-N-acetyl-alpha-D-glucosamine</name>
        <dbReference type="ChEBI" id="CHEBI:57705"/>
    </ligand>
</feature>
<evidence type="ECO:0000256" key="8">
    <source>
        <dbReference type="ARBA" id="ARBA00023306"/>
    </source>
</evidence>
<dbReference type="GO" id="GO:0050511">
    <property type="term" value="F:undecaprenyldiphospho-muramoylpentapeptide beta-N-acetylglucosaminyltransferase activity"/>
    <property type="evidence" value="ECO:0007669"/>
    <property type="project" value="UniProtKB-UniRule"/>
</dbReference>
<name>A0A9D1NM14_9BACT</name>
<feature type="binding site" evidence="10">
    <location>
        <position position="189"/>
    </location>
    <ligand>
        <name>UDP-N-acetyl-alpha-D-glucosamine</name>
        <dbReference type="ChEBI" id="CHEBI:57705"/>
    </ligand>
</feature>
<comment type="catalytic activity">
    <reaction evidence="10">
        <text>di-trans,octa-cis-undecaprenyl diphospho-N-acetyl-alpha-D-muramoyl-L-alanyl-D-glutamyl-meso-2,6-diaminopimeloyl-D-alanyl-D-alanine + UDP-N-acetyl-alpha-D-glucosamine = di-trans,octa-cis-undecaprenyl diphospho-[N-acetyl-alpha-D-glucosaminyl-(1-&gt;4)]-N-acetyl-alpha-D-muramoyl-L-alanyl-D-glutamyl-meso-2,6-diaminopimeloyl-D-alanyl-D-alanine + UDP + H(+)</text>
        <dbReference type="Rhea" id="RHEA:31227"/>
        <dbReference type="ChEBI" id="CHEBI:15378"/>
        <dbReference type="ChEBI" id="CHEBI:57705"/>
        <dbReference type="ChEBI" id="CHEBI:58223"/>
        <dbReference type="ChEBI" id="CHEBI:61387"/>
        <dbReference type="ChEBI" id="CHEBI:61388"/>
        <dbReference type="EC" id="2.4.1.227"/>
    </reaction>
</comment>
<dbReference type="GO" id="GO:0005975">
    <property type="term" value="P:carbohydrate metabolic process"/>
    <property type="evidence" value="ECO:0007669"/>
    <property type="project" value="InterPro"/>
</dbReference>
<evidence type="ECO:0000256" key="6">
    <source>
        <dbReference type="ARBA" id="ARBA00022984"/>
    </source>
</evidence>
<keyword evidence="1 10" id="KW-1003">Cell membrane</keyword>
<feature type="binding site" evidence="10">
    <location>
        <position position="289"/>
    </location>
    <ligand>
        <name>UDP-N-acetyl-alpha-D-glucosamine</name>
        <dbReference type="ChEBI" id="CHEBI:57705"/>
    </ligand>
</feature>
<feature type="binding site" evidence="10">
    <location>
        <begin position="14"/>
        <end position="16"/>
    </location>
    <ligand>
        <name>UDP-N-acetyl-alpha-D-glucosamine</name>
        <dbReference type="ChEBI" id="CHEBI:57705"/>
    </ligand>
</feature>
<dbReference type="InterPro" id="IPR007235">
    <property type="entry name" value="Glyco_trans_28_C"/>
</dbReference>
<evidence type="ECO:0000256" key="9">
    <source>
        <dbReference type="ARBA" id="ARBA00023316"/>
    </source>
</evidence>
<dbReference type="InterPro" id="IPR006009">
    <property type="entry name" value="GlcNAc_MurG"/>
</dbReference>
<comment type="similarity">
    <text evidence="10">Belongs to the glycosyltransferase 28 family. MurG subfamily.</text>
</comment>
<dbReference type="EMBL" id="DVOR01000022">
    <property type="protein sequence ID" value="HIV08613.1"/>
    <property type="molecule type" value="Genomic_DNA"/>
</dbReference>
<evidence type="ECO:0000256" key="3">
    <source>
        <dbReference type="ARBA" id="ARBA00022676"/>
    </source>
</evidence>
<keyword evidence="2 10" id="KW-0132">Cell division</keyword>
<evidence type="ECO:0000256" key="10">
    <source>
        <dbReference type="HAMAP-Rule" id="MF_00033"/>
    </source>
</evidence>
<keyword evidence="4 10" id="KW-0808">Transferase</keyword>
<dbReference type="HAMAP" id="MF_00033">
    <property type="entry name" value="MurG"/>
    <property type="match status" value="1"/>
</dbReference>
<comment type="subcellular location">
    <subcellularLocation>
        <location evidence="10">Cell membrane</location>
        <topology evidence="10">Peripheral membrane protein</topology>
        <orientation evidence="10">Cytoplasmic side</orientation>
    </subcellularLocation>
</comment>
<dbReference type="GO" id="GO:0008360">
    <property type="term" value="P:regulation of cell shape"/>
    <property type="evidence" value="ECO:0007669"/>
    <property type="project" value="UniProtKB-KW"/>
</dbReference>
<dbReference type="Gene3D" id="3.40.50.2000">
    <property type="entry name" value="Glycogen Phosphorylase B"/>
    <property type="match status" value="2"/>
</dbReference>
<dbReference type="GO" id="GO:0071555">
    <property type="term" value="P:cell wall organization"/>
    <property type="evidence" value="ECO:0007669"/>
    <property type="project" value="UniProtKB-KW"/>
</dbReference>
<evidence type="ECO:0000259" key="12">
    <source>
        <dbReference type="Pfam" id="PF04101"/>
    </source>
</evidence>
<sequence>MPTTKRIAIACGGTGGHINPALAVAERLRVGGHALALILSGTRPAERQAAESWQGPLLRSGARPITDPRNLAAILRCRAFLKRFRPDVLLATGGYTSFAPVVAARLLRIPVVLHEANSLPGRATRFLSKRLRVAAVATSFTETATRLPWANVVHTGLPLRQRVLDALARAEAARTDERQGFHVLVTGGSQGAHGLNLLVAPILASLALSDRHVTVTHQCGAADVDALRQTYAQTPKQVEVLPFIEDMGAAYARADLVIARAGAATCFELARAAIPAIFIPLPTAADDHQRLNAQALVACGGALCVDQNGPAANLAEAIRQLYSDPLLRKIMRQALQDLPHPDATQALAKLILESAR</sequence>
<dbReference type="InterPro" id="IPR004276">
    <property type="entry name" value="GlycoTrans_28_N"/>
</dbReference>
<proteinExistence type="inferred from homology"/>
<keyword evidence="9 10" id="KW-0961">Cell wall biogenesis/degradation</keyword>
<comment type="pathway">
    <text evidence="10">Cell wall biogenesis; peptidoglycan biosynthesis.</text>
</comment>
<dbReference type="Proteomes" id="UP000886845">
    <property type="component" value="Unassembled WGS sequence"/>
</dbReference>
<accession>A0A9D1NM14</accession>
<comment type="caution">
    <text evidence="10">Lacks conserved residue(s) required for the propagation of feature annotation.</text>
</comment>
<dbReference type="EC" id="2.4.1.227" evidence="10"/>